<comment type="caution">
    <text evidence="8">The sequence shown here is derived from an EMBL/GenBank/DDBJ whole genome shotgun (WGS) entry which is preliminary data.</text>
</comment>
<keyword evidence="4" id="KW-0732">Signal</keyword>
<dbReference type="PIRSF" id="PIRSF002741">
    <property type="entry name" value="MppA"/>
    <property type="match status" value="1"/>
</dbReference>
<evidence type="ECO:0000256" key="1">
    <source>
        <dbReference type="ARBA" id="ARBA00004196"/>
    </source>
</evidence>
<comment type="similarity">
    <text evidence="2">Belongs to the bacterial solute-binding protein 5 family.</text>
</comment>
<evidence type="ECO:0000256" key="3">
    <source>
        <dbReference type="ARBA" id="ARBA00022448"/>
    </source>
</evidence>
<evidence type="ECO:0000256" key="5">
    <source>
        <dbReference type="ARBA" id="ARBA00022856"/>
    </source>
</evidence>
<evidence type="ECO:0000256" key="2">
    <source>
        <dbReference type="ARBA" id="ARBA00005695"/>
    </source>
</evidence>
<dbReference type="AlphaFoldDB" id="A0A7X2XTX6"/>
<dbReference type="InterPro" id="IPR000914">
    <property type="entry name" value="SBP_5_dom"/>
</dbReference>
<evidence type="ECO:0000313" key="9">
    <source>
        <dbReference type="Proteomes" id="UP000466388"/>
    </source>
</evidence>
<dbReference type="CDD" id="cd08504">
    <property type="entry name" value="PBP2_OppA"/>
    <property type="match status" value="1"/>
</dbReference>
<accession>A0A7X2XTX6</accession>
<keyword evidence="5" id="KW-0571">Peptide transport</keyword>
<dbReference type="FunFam" id="3.90.76.10:FF:000001">
    <property type="entry name" value="Oligopeptide ABC transporter substrate-binding protein"/>
    <property type="match status" value="1"/>
</dbReference>
<dbReference type="Pfam" id="PF00496">
    <property type="entry name" value="SBP_bac_5"/>
    <property type="match status" value="1"/>
</dbReference>
<evidence type="ECO:0000259" key="7">
    <source>
        <dbReference type="Pfam" id="PF00496"/>
    </source>
</evidence>
<dbReference type="GO" id="GO:0015833">
    <property type="term" value="P:peptide transport"/>
    <property type="evidence" value="ECO:0007669"/>
    <property type="project" value="UniProtKB-KW"/>
</dbReference>
<gene>
    <name evidence="8" type="ORF">GM612_02830</name>
</gene>
<dbReference type="EMBL" id="WNJO01000002">
    <property type="protein sequence ID" value="MTV81589.1"/>
    <property type="molecule type" value="Genomic_DNA"/>
</dbReference>
<sequence>MSTITLVAAVILVGCGKGHQQSSQKSISLMQTSDLTSLDNTNQATMPEFNTLTNISEGLYRLNDKDQPVAAMATKVEKPSDNGLKYTFHIRKNAKWSNGDPVTAADFEYSWKRSLNPKNNPVYTYVFSGIKNADAIIAGKKSYQTLGVKATGTKTLTITLDHPMNYFNKLVAMPVFMPQDKKFVEKIGSKAYGTSAKNTVSNGAFKITGWTGTNSTYTLVKNNYYWDKRAIKLSQIHYQTVKDANTAHNLFTKGQLDDATISGVTAKSLQKDRHLKRVPKAWTYYLQLNQRRGQPLANQKLREAISLVINKQQLASKVLADGSTAASSFVSPRTATDPTTGRDFSKETSTTYRPNVKKARRLWAEGLKEIGKNRGTVKMSIIGDDQDVTKNVAQFLQSQIEENLKGAKVDINNLPDKGFADRKTNGQFTMSQWYWLADFADPINYLGILTSGNAMNPGHYSDQTYDRLVNEAKAAGTQANYWKYLRQAEGRLQDQTGIIPLYYVKESHLVNSKLTGVAYHVAGFADYTRARLK</sequence>
<dbReference type="Proteomes" id="UP000466388">
    <property type="component" value="Unassembled WGS sequence"/>
</dbReference>
<evidence type="ECO:0000313" key="8">
    <source>
        <dbReference type="EMBL" id="MTV81589.1"/>
    </source>
</evidence>
<keyword evidence="9" id="KW-1185">Reference proteome</keyword>
<keyword evidence="5" id="KW-0653">Protein transport</keyword>
<reference evidence="8 9" key="1">
    <citation type="submission" date="2019-11" db="EMBL/GenBank/DDBJ databases">
        <title>Lactobacillus sp. nov. CRM56-3, isolated from fermented tea leaves.</title>
        <authorList>
            <person name="Phuengjayaem S."/>
            <person name="Tanasupawat S."/>
        </authorList>
    </citation>
    <scope>NUCLEOTIDE SEQUENCE [LARGE SCALE GENOMIC DNA]</scope>
    <source>
        <strain evidence="8 9">CRM56-3</strain>
    </source>
</reference>
<dbReference type="GO" id="GO:0030288">
    <property type="term" value="C:outer membrane-bounded periplasmic space"/>
    <property type="evidence" value="ECO:0007669"/>
    <property type="project" value="UniProtKB-ARBA"/>
</dbReference>
<proteinExistence type="inferred from homology"/>
<evidence type="ECO:0000256" key="4">
    <source>
        <dbReference type="ARBA" id="ARBA00022729"/>
    </source>
</evidence>
<dbReference type="InterPro" id="IPR039424">
    <property type="entry name" value="SBP_5"/>
</dbReference>
<dbReference type="PANTHER" id="PTHR30290:SF10">
    <property type="entry name" value="PERIPLASMIC OLIGOPEPTIDE-BINDING PROTEIN-RELATED"/>
    <property type="match status" value="1"/>
</dbReference>
<feature type="domain" description="Solute-binding protein family 5" evidence="7">
    <location>
        <begin position="68"/>
        <end position="455"/>
    </location>
</feature>
<dbReference type="GO" id="GO:1904680">
    <property type="term" value="F:peptide transmembrane transporter activity"/>
    <property type="evidence" value="ECO:0007669"/>
    <property type="project" value="TreeGrafter"/>
</dbReference>
<dbReference type="Gene3D" id="3.40.190.10">
    <property type="entry name" value="Periplasmic binding protein-like II"/>
    <property type="match status" value="1"/>
</dbReference>
<name>A0A7X2XTX6_9LACO</name>
<dbReference type="InterPro" id="IPR030678">
    <property type="entry name" value="Peptide/Ni-bd"/>
</dbReference>
<dbReference type="GO" id="GO:0043190">
    <property type="term" value="C:ATP-binding cassette (ABC) transporter complex"/>
    <property type="evidence" value="ECO:0007669"/>
    <property type="project" value="InterPro"/>
</dbReference>
<feature type="compositionally biased region" description="Polar residues" evidence="6">
    <location>
        <begin position="327"/>
        <end position="339"/>
    </location>
</feature>
<dbReference type="RefSeq" id="WP_155430930.1">
    <property type="nucleotide sequence ID" value="NZ_WNJO01000002.1"/>
</dbReference>
<dbReference type="Gene3D" id="3.10.105.10">
    <property type="entry name" value="Dipeptide-binding Protein, Domain 3"/>
    <property type="match status" value="1"/>
</dbReference>
<evidence type="ECO:0000256" key="6">
    <source>
        <dbReference type="SAM" id="MobiDB-lite"/>
    </source>
</evidence>
<keyword evidence="3" id="KW-0813">Transport</keyword>
<comment type="subcellular location">
    <subcellularLocation>
        <location evidence="1">Cell envelope</location>
    </subcellularLocation>
</comment>
<dbReference type="PANTHER" id="PTHR30290">
    <property type="entry name" value="PERIPLASMIC BINDING COMPONENT OF ABC TRANSPORTER"/>
    <property type="match status" value="1"/>
</dbReference>
<dbReference type="Gene3D" id="3.90.76.10">
    <property type="entry name" value="Dipeptide-binding Protein, Domain 1"/>
    <property type="match status" value="1"/>
</dbReference>
<dbReference type="FunFam" id="3.10.105.10:FF:000001">
    <property type="entry name" value="Oligopeptide ABC transporter, oligopeptide-binding protein"/>
    <property type="match status" value="1"/>
</dbReference>
<organism evidence="8 9">
    <name type="scientific">Secundilactobacillus folii</name>
    <dbReference type="NCBI Taxonomy" id="2678357"/>
    <lineage>
        <taxon>Bacteria</taxon>
        <taxon>Bacillati</taxon>
        <taxon>Bacillota</taxon>
        <taxon>Bacilli</taxon>
        <taxon>Lactobacillales</taxon>
        <taxon>Lactobacillaceae</taxon>
        <taxon>Secundilactobacillus</taxon>
    </lineage>
</organism>
<dbReference type="SUPFAM" id="SSF53850">
    <property type="entry name" value="Periplasmic binding protein-like II"/>
    <property type="match status" value="1"/>
</dbReference>
<protein>
    <submittedName>
        <fullName evidence="8">Peptide ABC transporter substrate-binding protein</fullName>
    </submittedName>
</protein>
<feature type="region of interest" description="Disordered" evidence="6">
    <location>
        <begin position="327"/>
        <end position="351"/>
    </location>
</feature>